<gene>
    <name evidence="8" type="ORF">ABFZ84_03000</name>
</gene>
<dbReference type="PANTHER" id="PTHR30250:SF10">
    <property type="entry name" value="LIPOPOLYSACCHARIDE BIOSYNTHESIS PROTEIN WZXC"/>
    <property type="match status" value="1"/>
</dbReference>
<evidence type="ECO:0000256" key="2">
    <source>
        <dbReference type="ARBA" id="ARBA00007430"/>
    </source>
</evidence>
<name>A0ABV3Z4U6_9PROT</name>
<proteinExistence type="inferred from homology"/>
<dbReference type="Proteomes" id="UP001560685">
    <property type="component" value="Unassembled WGS sequence"/>
</dbReference>
<feature type="transmembrane region" description="Helical" evidence="7">
    <location>
        <begin position="438"/>
        <end position="454"/>
    </location>
</feature>
<organism evidence="8 9">
    <name type="scientific">Hyphococcus lacteus</name>
    <dbReference type="NCBI Taxonomy" id="3143536"/>
    <lineage>
        <taxon>Bacteria</taxon>
        <taxon>Pseudomonadati</taxon>
        <taxon>Pseudomonadota</taxon>
        <taxon>Alphaproteobacteria</taxon>
        <taxon>Parvularculales</taxon>
        <taxon>Parvularculaceae</taxon>
        <taxon>Hyphococcus</taxon>
    </lineage>
</organism>
<feature type="transmembrane region" description="Helical" evidence="7">
    <location>
        <begin position="270"/>
        <end position="293"/>
    </location>
</feature>
<feature type="transmembrane region" description="Helical" evidence="7">
    <location>
        <begin position="348"/>
        <end position="367"/>
    </location>
</feature>
<comment type="similarity">
    <text evidence="2">Belongs to the polysaccharide synthase family.</text>
</comment>
<feature type="transmembrane region" description="Helical" evidence="7">
    <location>
        <begin position="408"/>
        <end position="426"/>
    </location>
</feature>
<reference evidence="8 9" key="1">
    <citation type="submission" date="2024-05" db="EMBL/GenBank/DDBJ databases">
        <title>Three bacterial strains, DH-69, EH-24, and ECK-19 isolated from coastal sediments.</title>
        <authorList>
            <person name="Ye Y.-Q."/>
            <person name="Du Z.-J."/>
        </authorList>
    </citation>
    <scope>NUCLEOTIDE SEQUENCE [LARGE SCALE GENOMIC DNA]</scope>
    <source>
        <strain evidence="8 9">ECK-19</strain>
    </source>
</reference>
<keyword evidence="6 7" id="KW-0472">Membrane</keyword>
<feature type="transmembrane region" description="Helical" evidence="7">
    <location>
        <begin position="53"/>
        <end position="79"/>
    </location>
</feature>
<comment type="subcellular location">
    <subcellularLocation>
        <location evidence="1">Cell membrane</location>
        <topology evidence="1">Multi-pass membrane protein</topology>
    </subcellularLocation>
</comment>
<keyword evidence="3" id="KW-1003">Cell membrane</keyword>
<feature type="transmembrane region" description="Helical" evidence="7">
    <location>
        <begin position="379"/>
        <end position="402"/>
    </location>
</feature>
<feature type="transmembrane region" description="Helical" evidence="7">
    <location>
        <begin position="20"/>
        <end position="41"/>
    </location>
</feature>
<feature type="transmembrane region" description="Helical" evidence="7">
    <location>
        <begin position="131"/>
        <end position="149"/>
    </location>
</feature>
<evidence type="ECO:0000256" key="5">
    <source>
        <dbReference type="ARBA" id="ARBA00022989"/>
    </source>
</evidence>
<keyword evidence="9" id="KW-1185">Reference proteome</keyword>
<feature type="transmembrane region" description="Helical" evidence="7">
    <location>
        <begin position="170"/>
        <end position="189"/>
    </location>
</feature>
<evidence type="ECO:0000256" key="7">
    <source>
        <dbReference type="SAM" id="Phobius"/>
    </source>
</evidence>
<feature type="transmembrane region" description="Helical" evidence="7">
    <location>
        <begin position="230"/>
        <end position="250"/>
    </location>
</feature>
<comment type="caution">
    <text evidence="8">The sequence shown here is derived from an EMBL/GenBank/DDBJ whole genome shotgun (WGS) entry which is preliminary data.</text>
</comment>
<protein>
    <submittedName>
        <fullName evidence="8">Oligosaccharide flippase family protein</fullName>
    </submittedName>
</protein>
<dbReference type="EMBL" id="JBEHZE010000001">
    <property type="protein sequence ID" value="MEX6632506.1"/>
    <property type="molecule type" value="Genomic_DNA"/>
</dbReference>
<dbReference type="Pfam" id="PF13440">
    <property type="entry name" value="Polysacc_synt_3"/>
    <property type="match status" value="1"/>
</dbReference>
<evidence type="ECO:0000313" key="9">
    <source>
        <dbReference type="Proteomes" id="UP001560685"/>
    </source>
</evidence>
<feature type="transmembrane region" description="Helical" evidence="7">
    <location>
        <begin position="314"/>
        <end position="342"/>
    </location>
</feature>
<feature type="transmembrane region" description="Helical" evidence="7">
    <location>
        <begin position="195"/>
        <end position="218"/>
    </location>
</feature>
<evidence type="ECO:0000256" key="4">
    <source>
        <dbReference type="ARBA" id="ARBA00022692"/>
    </source>
</evidence>
<evidence type="ECO:0000313" key="8">
    <source>
        <dbReference type="EMBL" id="MEX6632506.1"/>
    </source>
</evidence>
<accession>A0ABV3Z4U6</accession>
<evidence type="ECO:0000256" key="1">
    <source>
        <dbReference type="ARBA" id="ARBA00004651"/>
    </source>
</evidence>
<dbReference type="RefSeq" id="WP_369312430.1">
    <property type="nucleotide sequence ID" value="NZ_JBEHZE010000001.1"/>
</dbReference>
<evidence type="ECO:0000256" key="6">
    <source>
        <dbReference type="ARBA" id="ARBA00023136"/>
    </source>
</evidence>
<dbReference type="PANTHER" id="PTHR30250">
    <property type="entry name" value="PST FAMILY PREDICTED COLANIC ACID TRANSPORTER"/>
    <property type="match status" value="1"/>
</dbReference>
<feature type="transmembrane region" description="Helical" evidence="7">
    <location>
        <begin position="99"/>
        <end position="119"/>
    </location>
</feature>
<dbReference type="InterPro" id="IPR050833">
    <property type="entry name" value="Poly_Biosynth_Transport"/>
</dbReference>
<keyword evidence="4 7" id="KW-0812">Transmembrane</keyword>
<evidence type="ECO:0000256" key="3">
    <source>
        <dbReference type="ARBA" id="ARBA00022475"/>
    </source>
</evidence>
<sequence>MTSDETTASNLPAHSLRRRILTSGGAIMSGFGISQVLRLFSNLILTRLLMPEVFGLMAVALSINIWAVMLTDIGIGSSVIRSQNSDKPAFMRTAWTTQILRNLLVWGIIMLAALGVYLLTKGGVVNAESIFADPVLPLLMVVIGVQLPISGLGSTNRSLAERRLEMNRVVGLEIGQQVFAMVVTISLAYSGFGIWALVIGTLSGAMFATILSHVIFSGPRMGLQLDRTHFDEIFSFGKWLIIASFFGFILNRGDQLIFGWMMKADSFSLYAIAAIWVMAAVSIIQSVIGRVFFPAFSEVLRDEPQNLAALYKKIRLLIDASAIAMAFGAFFLAEPIFALIYPDDFDGVGYYVKLLAPTLLFLPYRLINTAVLASGNSKGFTAVTVIGGIVMVLALPLAMTYLDEKAAIIIYASIAIVTLPTVWALGKKLMRIDPMVEGRMIAAAIILAAMLMFTT</sequence>
<keyword evidence="5 7" id="KW-1133">Transmembrane helix</keyword>